<sequence length="1138" mass="126380">MGVVETALHSDPVRTITSTNVSHSEEISRSFSMENGDHSFLGPPKYRRRKVSAIRDFPLGCESSSGLKNETPLLPNDLHSVVVATQKEGLVPVSVENLMSPLERPIVVPVPDGIGLKKCVAGTIENSICIGESSSGLKNETPLLPNDLHPEVVATQKEGLVPVSVENLTSPLERPSVVAVPDGIGLKKSVASTIENPIHIGESSSGLKNETPLLPNDLHLVVVATQKEEFVPVSVENLTSPLERLIVVPVPDGIGLKKSAARKYPPRRSVSAIRHFPPSCGRNAPRIIKEESQKVVEEKLESSICDRISTEPVEKLESSIPDKISSELVEFDIRQTEEDVQGGISNKAEPRENDSEVIGDKVQAVLEGHTVEEMRKQGDYEIISDILVELQDTKEACTEAPFERKLFWWDHEFETVVENNKSDGCLEEKLNKDIVVYTEEKNLDEKVSDVSCDPNQLQIVKLEDLELREEIPGEKISDMPGQNQLQVGDFENLELGDKIMNEEISVTSGCQNQVQLIDFNHLESASERTIVHGLAGSNCPWRQGKVKGPDKSKPAVCISGSKGKKHDDIGQLERTKTSVRKKADEKGFARKSLRMIPAVTEKDAFQNTGQLVIWEKKDSLQRDEEYEHIHVARKSCGLEVCVPPHHFDSSSSKGHGSDSIVTRSKVRETLRLFQAICRKLLQDEESKSKGVQDGKSGKSSKKRVDLEASNFLRKGNKFINTGKQIIGVVPGVEVGDEFQYRVELIIIGLHRPLQGGIDYVKHGGKVLATSVVASGGYDDDLDDSDVLIYTGQGGNVMNSDKEPEDQKLERGNLALKNSIDDKNPVRVIRRSESVDGKYKTYVYDGLYLVEKCWQDLGPHGKLVFKFQLERIPEGKEVIPICAVNTIDDEKPPPFCYITSMIYPNLCLPIPPKGCDCIVKCSDSQRCSCAVKNRGEIPYNYNGAIVEAKSLVYECGPSCRCAPFCHNRVGQHGIKFQLEVFKTETRGWGVRSLNSISSGSFICEYIGELLEEKEAEQRTGTDEYLFDIGNNYNDYTPWDGVSNPKPEDASFTIDAAQYGNVGRFINHSCTPNLYAQNVLYDHDDKRIPHIMLFAAENIPPLQELTYHYNYIIDQVRDSKGNIKKKSCHCGSSECTGRMY</sequence>
<dbReference type="SUPFAM" id="SSF88697">
    <property type="entry name" value="PUA domain-like"/>
    <property type="match status" value="1"/>
</dbReference>
<dbReference type="SUPFAM" id="SSF82199">
    <property type="entry name" value="SET domain"/>
    <property type="match status" value="1"/>
</dbReference>
<dbReference type="AlphaFoldDB" id="A0A8K0MJE6"/>
<dbReference type="PROSITE" id="PS50280">
    <property type="entry name" value="SET"/>
    <property type="match status" value="1"/>
</dbReference>
<comment type="caution">
    <text evidence="15">The sequence shown here is derived from an EMBL/GenBank/DDBJ whole genome shotgun (WGS) entry which is preliminary data.</text>
</comment>
<evidence type="ECO:0000259" key="12">
    <source>
        <dbReference type="PROSITE" id="PS50867"/>
    </source>
</evidence>
<dbReference type="Gene3D" id="2.170.270.10">
    <property type="entry name" value="SET domain"/>
    <property type="match status" value="1"/>
</dbReference>
<dbReference type="PROSITE" id="PS51575">
    <property type="entry name" value="SAM_MT43_SUVAR39_2"/>
    <property type="match status" value="1"/>
</dbReference>
<evidence type="ECO:0000256" key="5">
    <source>
        <dbReference type="ARBA" id="ARBA00022691"/>
    </source>
</evidence>
<feature type="domain" description="SET" evidence="11">
    <location>
        <begin position="975"/>
        <end position="1108"/>
    </location>
</feature>
<dbReference type="SMART" id="SM00317">
    <property type="entry name" value="SET"/>
    <property type="match status" value="1"/>
</dbReference>
<evidence type="ECO:0000256" key="4">
    <source>
        <dbReference type="ARBA" id="ARBA00022679"/>
    </source>
</evidence>
<dbReference type="GO" id="GO:0008270">
    <property type="term" value="F:zinc ion binding"/>
    <property type="evidence" value="ECO:0007669"/>
    <property type="project" value="InterPro"/>
</dbReference>
<dbReference type="InterPro" id="IPR003105">
    <property type="entry name" value="SRA_YDG"/>
</dbReference>
<dbReference type="InterPro" id="IPR036987">
    <property type="entry name" value="SRA-YDG_sf"/>
</dbReference>
<dbReference type="InterPro" id="IPR015947">
    <property type="entry name" value="PUA-like_sf"/>
</dbReference>
<dbReference type="InterPro" id="IPR046341">
    <property type="entry name" value="SET_dom_sf"/>
</dbReference>
<dbReference type="InterPro" id="IPR003616">
    <property type="entry name" value="Post-SET_dom"/>
</dbReference>
<dbReference type="SMART" id="SM00466">
    <property type="entry name" value="SRA"/>
    <property type="match status" value="1"/>
</dbReference>
<reference evidence="15" key="1">
    <citation type="submission" date="2020-03" db="EMBL/GenBank/DDBJ databases">
        <title>A high-quality chromosome-level genome assembly of a woody plant with both climbing and erect habits, Rhamnella rubrinervis.</title>
        <authorList>
            <person name="Lu Z."/>
            <person name="Yang Y."/>
            <person name="Zhu X."/>
            <person name="Sun Y."/>
        </authorList>
    </citation>
    <scope>NUCLEOTIDE SEQUENCE</scope>
    <source>
        <strain evidence="15">BYM</strain>
        <tissue evidence="15">Leaf</tissue>
    </source>
</reference>
<evidence type="ECO:0000256" key="3">
    <source>
        <dbReference type="ARBA" id="ARBA00022603"/>
    </source>
</evidence>
<dbReference type="PROSITE" id="PS51015">
    <property type="entry name" value="YDG"/>
    <property type="match status" value="1"/>
</dbReference>
<dbReference type="PROSITE" id="PS50868">
    <property type="entry name" value="POST_SET"/>
    <property type="match status" value="1"/>
</dbReference>
<feature type="region of interest" description="Disordered" evidence="10">
    <location>
        <begin position="542"/>
        <end position="568"/>
    </location>
</feature>
<evidence type="ECO:0000256" key="1">
    <source>
        <dbReference type="ARBA" id="ARBA00004584"/>
    </source>
</evidence>
<protein>
    <submittedName>
        <fullName evidence="15">Uncharacterized protein</fullName>
    </submittedName>
</protein>
<dbReference type="InterPro" id="IPR051357">
    <property type="entry name" value="H3K9_HMTase_SUVAR3-9"/>
</dbReference>
<dbReference type="PROSITE" id="PS50867">
    <property type="entry name" value="PRE_SET"/>
    <property type="match status" value="1"/>
</dbReference>
<keyword evidence="7 9" id="KW-0539">Nucleus</keyword>
<feature type="domain" description="Pre-SET" evidence="12">
    <location>
        <begin position="912"/>
        <end position="972"/>
    </location>
</feature>
<evidence type="ECO:0000256" key="7">
    <source>
        <dbReference type="ARBA" id="ARBA00023242"/>
    </source>
</evidence>
<dbReference type="InterPro" id="IPR025794">
    <property type="entry name" value="H3-K9-MeTrfase_plant"/>
</dbReference>
<dbReference type="Proteomes" id="UP000796880">
    <property type="component" value="Unassembled WGS sequence"/>
</dbReference>
<evidence type="ECO:0000256" key="10">
    <source>
        <dbReference type="SAM" id="MobiDB-lite"/>
    </source>
</evidence>
<dbReference type="EMBL" id="VOIH02000004">
    <property type="protein sequence ID" value="KAF3448251.1"/>
    <property type="molecule type" value="Genomic_DNA"/>
</dbReference>
<dbReference type="OrthoDB" id="5792673at2759"/>
<dbReference type="GO" id="GO:0000775">
    <property type="term" value="C:chromosome, centromeric region"/>
    <property type="evidence" value="ECO:0007669"/>
    <property type="project" value="UniProtKB-SubCell"/>
</dbReference>
<evidence type="ECO:0000259" key="14">
    <source>
        <dbReference type="PROSITE" id="PS51015"/>
    </source>
</evidence>
<dbReference type="SMART" id="SM00508">
    <property type="entry name" value="PostSET"/>
    <property type="match status" value="1"/>
</dbReference>
<dbReference type="GO" id="GO:0005634">
    <property type="term" value="C:nucleus"/>
    <property type="evidence" value="ECO:0007669"/>
    <property type="project" value="UniProtKB-SubCell"/>
</dbReference>
<dbReference type="GO" id="GO:0042054">
    <property type="term" value="F:histone methyltransferase activity"/>
    <property type="evidence" value="ECO:0007669"/>
    <property type="project" value="InterPro"/>
</dbReference>
<evidence type="ECO:0000256" key="8">
    <source>
        <dbReference type="ARBA" id="ARBA00023328"/>
    </source>
</evidence>
<dbReference type="InterPro" id="IPR001214">
    <property type="entry name" value="SET_dom"/>
</dbReference>
<name>A0A8K0MJE6_9ROSA</name>
<dbReference type="InterPro" id="IPR007728">
    <property type="entry name" value="Pre-SET_dom"/>
</dbReference>
<keyword evidence="4" id="KW-0808">Transferase</keyword>
<proteinExistence type="predicted"/>
<keyword evidence="16" id="KW-1185">Reference proteome</keyword>
<dbReference type="SMART" id="SM00468">
    <property type="entry name" value="PreSET"/>
    <property type="match status" value="1"/>
</dbReference>
<organism evidence="15 16">
    <name type="scientific">Rhamnella rubrinervis</name>
    <dbReference type="NCBI Taxonomy" id="2594499"/>
    <lineage>
        <taxon>Eukaryota</taxon>
        <taxon>Viridiplantae</taxon>
        <taxon>Streptophyta</taxon>
        <taxon>Embryophyta</taxon>
        <taxon>Tracheophyta</taxon>
        <taxon>Spermatophyta</taxon>
        <taxon>Magnoliopsida</taxon>
        <taxon>eudicotyledons</taxon>
        <taxon>Gunneridae</taxon>
        <taxon>Pentapetalae</taxon>
        <taxon>rosids</taxon>
        <taxon>fabids</taxon>
        <taxon>Rosales</taxon>
        <taxon>Rhamnaceae</taxon>
        <taxon>rhamnoid group</taxon>
        <taxon>Rhamneae</taxon>
        <taxon>Rhamnella</taxon>
    </lineage>
</organism>
<dbReference type="GO" id="GO:0032259">
    <property type="term" value="P:methylation"/>
    <property type="evidence" value="ECO:0007669"/>
    <property type="project" value="UniProtKB-KW"/>
</dbReference>
<dbReference type="Pfam" id="PF00856">
    <property type="entry name" value="SET"/>
    <property type="match status" value="1"/>
</dbReference>
<dbReference type="Pfam" id="PF02182">
    <property type="entry name" value="SAD_SRA"/>
    <property type="match status" value="1"/>
</dbReference>
<accession>A0A8K0MJE6</accession>
<evidence type="ECO:0000259" key="11">
    <source>
        <dbReference type="PROSITE" id="PS50280"/>
    </source>
</evidence>
<dbReference type="Gene3D" id="2.30.280.10">
    <property type="entry name" value="SRA-YDG"/>
    <property type="match status" value="1"/>
</dbReference>
<feature type="domain" description="YDG" evidence="14">
    <location>
        <begin position="727"/>
        <end position="870"/>
    </location>
</feature>
<evidence type="ECO:0000313" key="15">
    <source>
        <dbReference type="EMBL" id="KAF3448251.1"/>
    </source>
</evidence>
<dbReference type="PANTHER" id="PTHR45660">
    <property type="entry name" value="HISTONE-LYSINE N-METHYLTRANSFERASE SETMAR"/>
    <property type="match status" value="1"/>
</dbReference>
<evidence type="ECO:0000256" key="2">
    <source>
        <dbReference type="ARBA" id="ARBA00022454"/>
    </source>
</evidence>
<evidence type="ECO:0000256" key="6">
    <source>
        <dbReference type="ARBA" id="ARBA00022853"/>
    </source>
</evidence>
<keyword evidence="8" id="KW-0137">Centromere</keyword>
<gene>
    <name evidence="15" type="ORF">FNV43_RR08964</name>
</gene>
<feature type="domain" description="Post-SET" evidence="13">
    <location>
        <begin position="1122"/>
        <end position="1138"/>
    </location>
</feature>
<keyword evidence="2" id="KW-0158">Chromosome</keyword>
<keyword evidence="6" id="KW-0156">Chromatin regulator</keyword>
<keyword evidence="5" id="KW-0949">S-adenosyl-L-methionine</keyword>
<dbReference type="PANTHER" id="PTHR45660:SF46">
    <property type="entry name" value="HISTONE-LYSINE N-METHYLTRANSFERASE, H3 LYSINE-9 SPECIFIC SUVH6"/>
    <property type="match status" value="1"/>
</dbReference>
<evidence type="ECO:0000256" key="9">
    <source>
        <dbReference type="PROSITE-ProRule" id="PRU00358"/>
    </source>
</evidence>
<dbReference type="GO" id="GO:0003690">
    <property type="term" value="F:double-stranded DNA binding"/>
    <property type="evidence" value="ECO:0007669"/>
    <property type="project" value="TreeGrafter"/>
</dbReference>
<evidence type="ECO:0000313" key="16">
    <source>
        <dbReference type="Proteomes" id="UP000796880"/>
    </source>
</evidence>
<keyword evidence="3" id="KW-0489">Methyltransferase</keyword>
<evidence type="ECO:0000259" key="13">
    <source>
        <dbReference type="PROSITE" id="PS50868"/>
    </source>
</evidence>
<comment type="subcellular location">
    <subcellularLocation>
        <location evidence="1">Chromosome</location>
        <location evidence="1">Centromere</location>
    </subcellularLocation>
    <subcellularLocation>
        <location evidence="9">Nucleus</location>
    </subcellularLocation>
</comment>